<name>A0A367S1Q7_9NOSO</name>
<gene>
    <name evidence="1" type="ORF">A6770_35875</name>
</gene>
<comment type="caution">
    <text evidence="1">The sequence shown here is derived from an EMBL/GenBank/DDBJ whole genome shotgun (WGS) entry which is preliminary data.</text>
</comment>
<reference evidence="1" key="1">
    <citation type="submission" date="2016-04" db="EMBL/GenBank/DDBJ databases">
        <authorList>
            <person name="Tabuchi Yagui T.R."/>
        </authorList>
    </citation>
    <scope>NUCLEOTIDE SEQUENCE [LARGE SCALE GENOMIC DNA]</scope>
    <source>
        <strain evidence="1">NIES-26</strain>
    </source>
</reference>
<dbReference type="PANTHER" id="PTHR39550:SF1">
    <property type="entry name" value="SLL0658 PROTEIN"/>
    <property type="match status" value="1"/>
</dbReference>
<evidence type="ECO:0000313" key="2">
    <source>
        <dbReference type="Proteomes" id="UP000252107"/>
    </source>
</evidence>
<evidence type="ECO:0000313" key="1">
    <source>
        <dbReference type="EMBL" id="RCJ41884.1"/>
    </source>
</evidence>
<proteinExistence type="predicted"/>
<protein>
    <submittedName>
        <fullName evidence="1">Nucleic acid-binding protein</fullName>
    </submittedName>
</protein>
<dbReference type="Pfam" id="PF11848">
    <property type="entry name" value="DUF3368"/>
    <property type="match status" value="1"/>
</dbReference>
<dbReference type="Proteomes" id="UP000252107">
    <property type="component" value="Unassembled WGS sequence"/>
</dbReference>
<dbReference type="AlphaFoldDB" id="A0A367S1Q7"/>
<sequence>MIIVSDTSPITNLAAIGQLDILRQLYSNVTIPQAVYHEMVGVDRIVPGAVEVQQLSWIQTMRVVNSGQVAEIQQQHNNIDLGEAEAITLSIELKADLLLMDERRGRTVALDYGLNVTGLLGVLLQAKKQGVIPAIKPLIAQLIANADFRVSQQLYAIVLQSADED</sequence>
<keyword evidence="2" id="KW-1185">Reference proteome</keyword>
<dbReference type="EMBL" id="LXQD01000020">
    <property type="protein sequence ID" value="RCJ41884.1"/>
    <property type="molecule type" value="Genomic_DNA"/>
</dbReference>
<dbReference type="InterPro" id="IPR021799">
    <property type="entry name" value="PIN-like_prokaryotic"/>
</dbReference>
<dbReference type="PANTHER" id="PTHR39550">
    <property type="entry name" value="SLL0658 PROTEIN"/>
    <property type="match status" value="1"/>
</dbReference>
<organism evidence="1 2">
    <name type="scientific">Nostoc minutum NIES-26</name>
    <dbReference type="NCBI Taxonomy" id="1844469"/>
    <lineage>
        <taxon>Bacteria</taxon>
        <taxon>Bacillati</taxon>
        <taxon>Cyanobacteriota</taxon>
        <taxon>Cyanophyceae</taxon>
        <taxon>Nostocales</taxon>
        <taxon>Nostocaceae</taxon>
        <taxon>Nostoc</taxon>
    </lineage>
</organism>
<accession>A0A367S1Q7</accession>